<evidence type="ECO:0000256" key="11">
    <source>
        <dbReference type="ARBA" id="ARBA00022801"/>
    </source>
</evidence>
<dbReference type="InterPro" id="IPR003137">
    <property type="entry name" value="PA_domain"/>
</dbReference>
<protein>
    <recommendedName>
        <fullName evidence="5">Carboxypeptidase Q</fullName>
    </recommendedName>
    <alternativeName>
        <fullName evidence="20">Plasma glutamate carboxypeptidase</fullName>
    </alternativeName>
</protein>
<keyword evidence="8" id="KW-0645">Protease</keyword>
<keyword evidence="9" id="KW-0479">Metal-binding</keyword>
<keyword evidence="16" id="KW-0865">Zymogen</keyword>
<accession>A0A3B0URU8</accession>
<evidence type="ECO:0000313" key="23">
    <source>
        <dbReference type="EMBL" id="VAW31780.1"/>
    </source>
</evidence>
<keyword evidence="7" id="KW-0121">Carboxypeptidase</keyword>
<dbReference type="Pfam" id="PF04389">
    <property type="entry name" value="Peptidase_M28"/>
    <property type="match status" value="1"/>
</dbReference>
<dbReference type="GO" id="GO:0005794">
    <property type="term" value="C:Golgi apparatus"/>
    <property type="evidence" value="ECO:0007669"/>
    <property type="project" value="UniProtKB-SubCell"/>
</dbReference>
<evidence type="ECO:0000256" key="10">
    <source>
        <dbReference type="ARBA" id="ARBA00022729"/>
    </source>
</evidence>
<evidence type="ECO:0000256" key="17">
    <source>
        <dbReference type="ARBA" id="ARBA00023180"/>
    </source>
</evidence>
<dbReference type="Gene3D" id="3.40.630.10">
    <property type="entry name" value="Zn peptidases"/>
    <property type="match status" value="1"/>
</dbReference>
<dbReference type="GO" id="GO:0046872">
    <property type="term" value="F:metal ion binding"/>
    <property type="evidence" value="ECO:0007669"/>
    <property type="project" value="UniProtKB-KW"/>
</dbReference>
<evidence type="ECO:0000256" key="8">
    <source>
        <dbReference type="ARBA" id="ARBA00022670"/>
    </source>
</evidence>
<dbReference type="Pfam" id="PF02225">
    <property type="entry name" value="PA"/>
    <property type="match status" value="1"/>
</dbReference>
<dbReference type="GO" id="GO:0006508">
    <property type="term" value="P:proteolysis"/>
    <property type="evidence" value="ECO:0007669"/>
    <property type="project" value="UniProtKB-KW"/>
</dbReference>
<evidence type="ECO:0000256" key="7">
    <source>
        <dbReference type="ARBA" id="ARBA00022645"/>
    </source>
</evidence>
<dbReference type="InterPro" id="IPR007484">
    <property type="entry name" value="Peptidase_M28"/>
</dbReference>
<evidence type="ECO:0000256" key="19">
    <source>
        <dbReference type="ARBA" id="ARBA00025833"/>
    </source>
</evidence>
<keyword evidence="17" id="KW-0325">Glycoprotein</keyword>
<dbReference type="EMBL" id="UOEU01000287">
    <property type="protein sequence ID" value="VAW31780.1"/>
    <property type="molecule type" value="Genomic_DNA"/>
</dbReference>
<evidence type="ECO:0000256" key="13">
    <source>
        <dbReference type="ARBA" id="ARBA00022833"/>
    </source>
</evidence>
<evidence type="ECO:0000256" key="14">
    <source>
        <dbReference type="ARBA" id="ARBA00023034"/>
    </source>
</evidence>
<feature type="domain" description="PA" evidence="21">
    <location>
        <begin position="114"/>
        <end position="197"/>
    </location>
</feature>
<evidence type="ECO:0000256" key="15">
    <source>
        <dbReference type="ARBA" id="ARBA00023049"/>
    </source>
</evidence>
<dbReference type="Gene3D" id="3.50.30.30">
    <property type="match status" value="1"/>
</dbReference>
<gene>
    <name evidence="23" type="ORF">MNBD_CHLOROFLEXI01-3004</name>
</gene>
<dbReference type="AlphaFoldDB" id="A0A3B0URU8"/>
<evidence type="ECO:0000256" key="6">
    <source>
        <dbReference type="ARBA" id="ARBA00022525"/>
    </source>
</evidence>
<evidence type="ECO:0000256" key="18">
    <source>
        <dbReference type="ARBA" id="ARBA00023228"/>
    </source>
</evidence>
<evidence type="ECO:0000256" key="2">
    <source>
        <dbReference type="ARBA" id="ARBA00004371"/>
    </source>
</evidence>
<dbReference type="GO" id="GO:0005783">
    <property type="term" value="C:endoplasmic reticulum"/>
    <property type="evidence" value="ECO:0007669"/>
    <property type="project" value="UniProtKB-SubCell"/>
</dbReference>
<keyword evidence="15" id="KW-0482">Metalloprotease</keyword>
<keyword evidence="6" id="KW-0964">Secreted</keyword>
<dbReference type="PANTHER" id="PTHR12053:SF3">
    <property type="entry name" value="CARBOXYPEPTIDASE Q"/>
    <property type="match status" value="1"/>
</dbReference>
<reference evidence="23" key="1">
    <citation type="submission" date="2018-06" db="EMBL/GenBank/DDBJ databases">
        <authorList>
            <person name="Zhirakovskaya E."/>
        </authorList>
    </citation>
    <scope>NUCLEOTIDE SEQUENCE</scope>
</reference>
<keyword evidence="11" id="KW-0378">Hydrolase</keyword>
<dbReference type="GO" id="GO:0005576">
    <property type="term" value="C:extracellular region"/>
    <property type="evidence" value="ECO:0007669"/>
    <property type="project" value="UniProtKB-SubCell"/>
</dbReference>
<evidence type="ECO:0000259" key="22">
    <source>
        <dbReference type="Pfam" id="PF04389"/>
    </source>
</evidence>
<dbReference type="SUPFAM" id="SSF53187">
    <property type="entry name" value="Zn-dependent exopeptidases"/>
    <property type="match status" value="1"/>
</dbReference>
<evidence type="ECO:0000256" key="20">
    <source>
        <dbReference type="ARBA" id="ARBA00033328"/>
    </source>
</evidence>
<evidence type="ECO:0000256" key="3">
    <source>
        <dbReference type="ARBA" id="ARBA00004555"/>
    </source>
</evidence>
<dbReference type="GO" id="GO:0004180">
    <property type="term" value="F:carboxypeptidase activity"/>
    <property type="evidence" value="ECO:0007669"/>
    <property type="project" value="UniProtKB-KW"/>
</dbReference>
<evidence type="ECO:0000259" key="21">
    <source>
        <dbReference type="Pfam" id="PF02225"/>
    </source>
</evidence>
<dbReference type="InterPro" id="IPR046450">
    <property type="entry name" value="PA_dom_sf"/>
</dbReference>
<keyword evidence="10" id="KW-0732">Signal</keyword>
<dbReference type="GO" id="GO:0005764">
    <property type="term" value="C:lysosome"/>
    <property type="evidence" value="ECO:0007669"/>
    <property type="project" value="UniProtKB-SubCell"/>
</dbReference>
<keyword evidence="12" id="KW-0256">Endoplasmic reticulum</keyword>
<name>A0A3B0URU8_9ZZZZ</name>
<keyword evidence="18" id="KW-0458">Lysosome</keyword>
<keyword evidence="13" id="KW-0862">Zinc</keyword>
<comment type="subcellular location">
    <subcellularLocation>
        <location evidence="1">Endoplasmic reticulum</location>
    </subcellularLocation>
    <subcellularLocation>
        <location evidence="3">Golgi apparatus</location>
    </subcellularLocation>
    <subcellularLocation>
        <location evidence="2">Lysosome</location>
    </subcellularLocation>
    <subcellularLocation>
        <location evidence="4">Secreted</location>
    </subcellularLocation>
</comment>
<comment type="subunit">
    <text evidence="19">Homodimer. The monomeric form is inactive while the homodimer is active.</text>
</comment>
<evidence type="ECO:0000256" key="1">
    <source>
        <dbReference type="ARBA" id="ARBA00004240"/>
    </source>
</evidence>
<evidence type="ECO:0000256" key="9">
    <source>
        <dbReference type="ARBA" id="ARBA00022723"/>
    </source>
</evidence>
<dbReference type="InterPro" id="IPR039866">
    <property type="entry name" value="CPQ"/>
</dbReference>
<keyword evidence="14" id="KW-0333">Golgi apparatus</keyword>
<proteinExistence type="predicted"/>
<evidence type="ECO:0000256" key="12">
    <source>
        <dbReference type="ARBA" id="ARBA00022824"/>
    </source>
</evidence>
<feature type="domain" description="Peptidase M28" evidence="22">
    <location>
        <begin position="227"/>
        <end position="412"/>
    </location>
</feature>
<dbReference type="SUPFAM" id="SSF52025">
    <property type="entry name" value="PA domain"/>
    <property type="match status" value="1"/>
</dbReference>
<evidence type="ECO:0000256" key="16">
    <source>
        <dbReference type="ARBA" id="ARBA00023145"/>
    </source>
</evidence>
<dbReference type="GO" id="GO:0070573">
    <property type="term" value="F:metallodipeptidase activity"/>
    <property type="evidence" value="ECO:0007669"/>
    <property type="project" value="InterPro"/>
</dbReference>
<sequence>MTKENPHLTTDQQIIGDVYTHTELMDNLTILCDEFGSRFGGTLGEKRAAQFIETKMKAYGLQNVHLEEVPYEGWRRGNVTFDILEPIQKSLPCISLPHSPPANLEAELIDLDEGAPEDFDSRAAKISGKIVLTTSEVNPMGVKRWIHRNEKYGRSILAGASGFIFVNHYPGYGPATGGIGEGGAGHIPAVSLALEDGRFLQRLLKKHGHVKIRIRSTDKIEPMLSWNIIGDLPGSSHPEEIVMLGCHYDGHDISQGAGDPASGAVAVLEAARVLAQYAPNLPHTVRFALWGVEEIGLIGSTQYVAAHADEMDKIRFYLNMDSAGVTPHKDIQLNKWENLAPVFEAWREEMARDFRVGQSVNAHSDHYPFLMAGVPTGGIGGVRRKTSGGRGYGHTRYDTLDKVGMKGLREAAVFAARLALRIANHPDWPAQRRSPEAVTAVLDNPDNREETEFFDRIHAFYKEHRGE</sequence>
<dbReference type="PANTHER" id="PTHR12053">
    <property type="entry name" value="PROTEASE FAMILY M28 PLASMA GLUTAMATE CARBOXYPEPTIDASE-RELATED"/>
    <property type="match status" value="1"/>
</dbReference>
<evidence type="ECO:0000256" key="4">
    <source>
        <dbReference type="ARBA" id="ARBA00004613"/>
    </source>
</evidence>
<evidence type="ECO:0000256" key="5">
    <source>
        <dbReference type="ARBA" id="ARBA00014116"/>
    </source>
</evidence>
<organism evidence="23">
    <name type="scientific">hydrothermal vent metagenome</name>
    <dbReference type="NCBI Taxonomy" id="652676"/>
    <lineage>
        <taxon>unclassified sequences</taxon>
        <taxon>metagenomes</taxon>
        <taxon>ecological metagenomes</taxon>
    </lineage>
</organism>